<protein>
    <submittedName>
        <fullName evidence="2">Uncharacterized protein</fullName>
    </submittedName>
</protein>
<name>A0A3E0H6Z5_9PSEU</name>
<evidence type="ECO:0000313" key="2">
    <source>
        <dbReference type="EMBL" id="REH39229.1"/>
    </source>
</evidence>
<accession>A0A3E0H6Z5</accession>
<feature type="region of interest" description="Disordered" evidence="1">
    <location>
        <begin position="46"/>
        <end position="77"/>
    </location>
</feature>
<sequence length="77" mass="8340">MTTLGVQATAAVCGAAPAFGAAIPITKVDFTPQDRTNALAHWTPERMKQLGVDPRPETRLADRQRGYPDSHPRLGSR</sequence>
<evidence type="ECO:0000313" key="3">
    <source>
        <dbReference type="Proteomes" id="UP000256269"/>
    </source>
</evidence>
<evidence type="ECO:0000256" key="1">
    <source>
        <dbReference type="SAM" id="MobiDB-lite"/>
    </source>
</evidence>
<dbReference type="RefSeq" id="WP_116178582.1">
    <property type="nucleotide sequence ID" value="NZ_CP144375.1"/>
</dbReference>
<comment type="caution">
    <text evidence="2">The sequence shown here is derived from an EMBL/GenBank/DDBJ whole genome shotgun (WGS) entry which is preliminary data.</text>
</comment>
<dbReference type="Proteomes" id="UP000256269">
    <property type="component" value="Unassembled WGS sequence"/>
</dbReference>
<reference evidence="2 3" key="1">
    <citation type="submission" date="2018-08" db="EMBL/GenBank/DDBJ databases">
        <title>Genomic Encyclopedia of Archaeal and Bacterial Type Strains, Phase II (KMG-II): from individual species to whole genera.</title>
        <authorList>
            <person name="Goeker M."/>
        </authorList>
    </citation>
    <scope>NUCLEOTIDE SEQUENCE [LARGE SCALE GENOMIC DNA]</scope>
    <source>
        <strain evidence="2 3">DSM 45791</strain>
    </source>
</reference>
<gene>
    <name evidence="2" type="ORF">BCF44_11384</name>
</gene>
<proteinExistence type="predicted"/>
<organism evidence="2 3">
    <name type="scientific">Kutzneria buriramensis</name>
    <dbReference type="NCBI Taxonomy" id="1045776"/>
    <lineage>
        <taxon>Bacteria</taxon>
        <taxon>Bacillati</taxon>
        <taxon>Actinomycetota</taxon>
        <taxon>Actinomycetes</taxon>
        <taxon>Pseudonocardiales</taxon>
        <taxon>Pseudonocardiaceae</taxon>
        <taxon>Kutzneria</taxon>
    </lineage>
</organism>
<dbReference type="EMBL" id="QUNO01000013">
    <property type="protein sequence ID" value="REH39229.1"/>
    <property type="molecule type" value="Genomic_DNA"/>
</dbReference>
<dbReference type="AlphaFoldDB" id="A0A3E0H6Z5"/>
<keyword evidence="3" id="KW-1185">Reference proteome</keyword>